<name>A0ACC2B333_DIPCM</name>
<keyword evidence="2" id="KW-1185">Reference proteome</keyword>
<evidence type="ECO:0000313" key="1">
    <source>
        <dbReference type="EMBL" id="KAJ7524204.1"/>
    </source>
</evidence>
<proteinExistence type="predicted"/>
<evidence type="ECO:0000313" key="2">
    <source>
        <dbReference type="Proteomes" id="UP001162992"/>
    </source>
</evidence>
<accession>A0ACC2B333</accession>
<gene>
    <name evidence="1" type="ORF">O6H91_18G082300</name>
</gene>
<sequence length="242" mass="25753">MAAVLILVTQLVALLSTTALLSVHGGRVLSMDVMPADNYFTSSIGSALAHQATKEEAGGASAPSEQTTAPAPSQVSEPPSSIISPTPTASPPAAEGQVGSVTSQAPAPTTSIPMHPHFPLFPLHPWPFYPHPIPQNYPINPFFHRPAQYHLPLQTSDQYNYPHTIFHSEEDEADVANVDDMKSFMPPHRFTGIPHIPPFLGRPHPLHPFHPIPHSIPAHGTSTAPSPSPSASPTSSNPGSEN</sequence>
<dbReference type="EMBL" id="CM055109">
    <property type="protein sequence ID" value="KAJ7524204.1"/>
    <property type="molecule type" value="Genomic_DNA"/>
</dbReference>
<protein>
    <submittedName>
        <fullName evidence="1">Uncharacterized protein</fullName>
    </submittedName>
</protein>
<organism evidence="1 2">
    <name type="scientific">Diphasiastrum complanatum</name>
    <name type="common">Issler's clubmoss</name>
    <name type="synonym">Lycopodium complanatum</name>
    <dbReference type="NCBI Taxonomy" id="34168"/>
    <lineage>
        <taxon>Eukaryota</taxon>
        <taxon>Viridiplantae</taxon>
        <taxon>Streptophyta</taxon>
        <taxon>Embryophyta</taxon>
        <taxon>Tracheophyta</taxon>
        <taxon>Lycopodiopsida</taxon>
        <taxon>Lycopodiales</taxon>
        <taxon>Lycopodiaceae</taxon>
        <taxon>Lycopodioideae</taxon>
        <taxon>Diphasiastrum</taxon>
    </lineage>
</organism>
<comment type="caution">
    <text evidence="1">The sequence shown here is derived from an EMBL/GenBank/DDBJ whole genome shotgun (WGS) entry which is preliminary data.</text>
</comment>
<reference evidence="2" key="1">
    <citation type="journal article" date="2024" name="Proc. Natl. Acad. Sci. U.S.A.">
        <title>Extraordinary preservation of gene collinearity over three hundred million years revealed in homosporous lycophytes.</title>
        <authorList>
            <person name="Li C."/>
            <person name="Wickell D."/>
            <person name="Kuo L.Y."/>
            <person name="Chen X."/>
            <person name="Nie B."/>
            <person name="Liao X."/>
            <person name="Peng D."/>
            <person name="Ji J."/>
            <person name="Jenkins J."/>
            <person name="Williams M."/>
            <person name="Shu S."/>
            <person name="Plott C."/>
            <person name="Barry K."/>
            <person name="Rajasekar S."/>
            <person name="Grimwood J."/>
            <person name="Han X."/>
            <person name="Sun S."/>
            <person name="Hou Z."/>
            <person name="He W."/>
            <person name="Dai G."/>
            <person name="Sun C."/>
            <person name="Schmutz J."/>
            <person name="Leebens-Mack J.H."/>
            <person name="Li F.W."/>
            <person name="Wang L."/>
        </authorList>
    </citation>
    <scope>NUCLEOTIDE SEQUENCE [LARGE SCALE GENOMIC DNA]</scope>
    <source>
        <strain evidence="2">cv. PW_Plant_1</strain>
    </source>
</reference>
<dbReference type="Proteomes" id="UP001162992">
    <property type="component" value="Chromosome 18"/>
</dbReference>